<dbReference type="Gene3D" id="3.15.10.30">
    <property type="entry name" value="Haemolymph juvenile hormone binding protein"/>
    <property type="match status" value="1"/>
</dbReference>
<evidence type="ECO:0000313" key="1">
    <source>
        <dbReference type="EMBL" id="KAJ8976366.1"/>
    </source>
</evidence>
<reference evidence="1" key="1">
    <citation type="journal article" date="2023" name="Insect Mol. Biol.">
        <title>Genome sequencing provides insights into the evolution of gene families encoding plant cell wall-degrading enzymes in longhorned beetles.</title>
        <authorList>
            <person name="Shin N.R."/>
            <person name="Okamura Y."/>
            <person name="Kirsch R."/>
            <person name="Pauchet Y."/>
        </authorList>
    </citation>
    <scope>NUCLEOTIDE SEQUENCE</scope>
    <source>
        <strain evidence="1">MMC_N1</strain>
    </source>
</reference>
<protein>
    <recommendedName>
        <fullName evidence="3">Juvenile hormone binding protein</fullName>
    </recommendedName>
</protein>
<dbReference type="InterPro" id="IPR010562">
    <property type="entry name" value="Haemolymph_juvenile_hormone-bd"/>
</dbReference>
<comment type="caution">
    <text evidence="1">The sequence shown here is derived from an EMBL/GenBank/DDBJ whole genome shotgun (WGS) entry which is preliminary data.</text>
</comment>
<dbReference type="Proteomes" id="UP001162164">
    <property type="component" value="Unassembled WGS sequence"/>
</dbReference>
<evidence type="ECO:0008006" key="3">
    <source>
        <dbReference type="Google" id="ProtNLM"/>
    </source>
</evidence>
<keyword evidence="2" id="KW-1185">Reference proteome</keyword>
<evidence type="ECO:0000313" key="2">
    <source>
        <dbReference type="Proteomes" id="UP001162164"/>
    </source>
</evidence>
<name>A0ABQ9JDU3_9CUCU</name>
<sequence length="235" mass="25748">MGPNLTVFLFGFVLGVIGLGSAYGTDLDLALAFIECTQKALASGLPEADIPSHEPLIISHNFSFDIPLGAGNVTVELKNLKVDGITWWNVTQADQVESDDDTIDVFNYTIYWKIMTVSGDYEYKTESEDNSGTISIELDHVNWSGIWNFTKPGSGKDETLNEFSLKMTVTEAQVNISNLGLIGDLVNGIGGQVVSFLINNNPAGDEAAELLRQKIIKDWMLKPERIDAIISNCQK</sequence>
<dbReference type="EMBL" id="JAPWTJ010000684">
    <property type="protein sequence ID" value="KAJ8976366.1"/>
    <property type="molecule type" value="Genomic_DNA"/>
</dbReference>
<accession>A0ABQ9JDU3</accession>
<dbReference type="InterPro" id="IPR038606">
    <property type="entry name" value="To_sf"/>
</dbReference>
<gene>
    <name evidence="1" type="ORF">NQ317_019307</name>
</gene>
<organism evidence="1 2">
    <name type="scientific">Molorchus minor</name>
    <dbReference type="NCBI Taxonomy" id="1323400"/>
    <lineage>
        <taxon>Eukaryota</taxon>
        <taxon>Metazoa</taxon>
        <taxon>Ecdysozoa</taxon>
        <taxon>Arthropoda</taxon>
        <taxon>Hexapoda</taxon>
        <taxon>Insecta</taxon>
        <taxon>Pterygota</taxon>
        <taxon>Neoptera</taxon>
        <taxon>Endopterygota</taxon>
        <taxon>Coleoptera</taxon>
        <taxon>Polyphaga</taxon>
        <taxon>Cucujiformia</taxon>
        <taxon>Chrysomeloidea</taxon>
        <taxon>Cerambycidae</taxon>
        <taxon>Lamiinae</taxon>
        <taxon>Monochamini</taxon>
        <taxon>Molorchus</taxon>
    </lineage>
</organism>
<dbReference type="Pfam" id="PF06585">
    <property type="entry name" value="JHBP"/>
    <property type="match status" value="1"/>
</dbReference>
<proteinExistence type="predicted"/>